<evidence type="ECO:0000259" key="3">
    <source>
        <dbReference type="PROSITE" id="PS50041"/>
    </source>
</evidence>
<keyword evidence="2" id="KW-0430">Lectin</keyword>
<dbReference type="InterPro" id="IPR001304">
    <property type="entry name" value="C-type_lectin-like"/>
</dbReference>
<dbReference type="InterPro" id="IPR033992">
    <property type="entry name" value="NKR-like_CTLD"/>
</dbReference>
<dbReference type="SMART" id="SM00034">
    <property type="entry name" value="CLECT"/>
    <property type="match status" value="1"/>
</dbReference>
<proteinExistence type="predicted"/>
<dbReference type="GO" id="GO:0005886">
    <property type="term" value="C:plasma membrane"/>
    <property type="evidence" value="ECO:0007669"/>
    <property type="project" value="TreeGrafter"/>
</dbReference>
<keyword evidence="5" id="KW-1185">Reference proteome</keyword>
<dbReference type="InterPro" id="IPR051379">
    <property type="entry name" value="C-type_Lectin_Receptor_IMM"/>
</dbReference>
<dbReference type="SUPFAM" id="SSF56436">
    <property type="entry name" value="C-type lectin-like"/>
    <property type="match status" value="1"/>
</dbReference>
<dbReference type="InterPro" id="IPR016187">
    <property type="entry name" value="CTDL_fold"/>
</dbReference>
<evidence type="ECO:0000313" key="4">
    <source>
        <dbReference type="EMBL" id="KAJ1122183.1"/>
    </source>
</evidence>
<sequence>MEGLKGYLCKDLNESICVMCPYNWMVFREGCYFISEELKSWTSSEEYCVSRQSHLLLIDDEEEMNFIEAKGTSKSFFWIGLQINGSRPEWTWLNGSTLQKDRIPTNIGEAVSSCASYNKKKMYSVKCNDTHKWICEKKAIQFSKRSFDSNQLSKDQF</sequence>
<dbReference type="Proteomes" id="UP001066276">
    <property type="component" value="Chromosome 7"/>
</dbReference>
<comment type="subcellular location">
    <subcellularLocation>
        <location evidence="1">Membrane</location>
        <topology evidence="1">Single-pass membrane protein</topology>
    </subcellularLocation>
</comment>
<protein>
    <recommendedName>
        <fullName evidence="3">C-type lectin domain-containing protein</fullName>
    </recommendedName>
</protein>
<name>A0AAV7P1J7_PLEWA</name>
<comment type="caution">
    <text evidence="4">The sequence shown here is derived from an EMBL/GenBank/DDBJ whole genome shotgun (WGS) entry which is preliminary data.</text>
</comment>
<dbReference type="EMBL" id="JANPWB010000011">
    <property type="protein sequence ID" value="KAJ1122183.1"/>
    <property type="molecule type" value="Genomic_DNA"/>
</dbReference>
<dbReference type="PANTHER" id="PTHR46746:SF3">
    <property type="entry name" value="C-TYPE LECTIN DOMAIN-CONTAINING PROTEIN-RELATED"/>
    <property type="match status" value="1"/>
</dbReference>
<dbReference type="PROSITE" id="PS50041">
    <property type="entry name" value="C_TYPE_LECTIN_2"/>
    <property type="match status" value="1"/>
</dbReference>
<reference evidence="4" key="1">
    <citation type="journal article" date="2022" name="bioRxiv">
        <title>Sequencing and chromosome-scale assembly of the giantPleurodeles waltlgenome.</title>
        <authorList>
            <person name="Brown T."/>
            <person name="Elewa A."/>
            <person name="Iarovenko S."/>
            <person name="Subramanian E."/>
            <person name="Araus A.J."/>
            <person name="Petzold A."/>
            <person name="Susuki M."/>
            <person name="Suzuki K.-i.T."/>
            <person name="Hayashi T."/>
            <person name="Toyoda A."/>
            <person name="Oliveira C."/>
            <person name="Osipova E."/>
            <person name="Leigh N.D."/>
            <person name="Simon A."/>
            <person name="Yun M.H."/>
        </authorList>
    </citation>
    <scope>NUCLEOTIDE SEQUENCE</scope>
    <source>
        <strain evidence="4">20211129_DDA</strain>
        <tissue evidence="4">Liver</tissue>
    </source>
</reference>
<dbReference type="CDD" id="cd03593">
    <property type="entry name" value="CLECT_NK_receptors_like"/>
    <property type="match status" value="1"/>
</dbReference>
<dbReference type="Pfam" id="PF00059">
    <property type="entry name" value="Lectin_C"/>
    <property type="match status" value="1"/>
</dbReference>
<feature type="domain" description="C-type lectin" evidence="3">
    <location>
        <begin position="27"/>
        <end position="136"/>
    </location>
</feature>
<evidence type="ECO:0000256" key="1">
    <source>
        <dbReference type="ARBA" id="ARBA00004167"/>
    </source>
</evidence>
<dbReference type="PANTHER" id="PTHR46746">
    <property type="entry name" value="KILLER CELL LECTIN-LIKE RECEPTOR SUBFAMILY F MEMBER 2"/>
    <property type="match status" value="1"/>
</dbReference>
<dbReference type="GO" id="GO:0030246">
    <property type="term" value="F:carbohydrate binding"/>
    <property type="evidence" value="ECO:0007669"/>
    <property type="project" value="UniProtKB-KW"/>
</dbReference>
<accession>A0AAV7P1J7</accession>
<evidence type="ECO:0000256" key="2">
    <source>
        <dbReference type="ARBA" id="ARBA00022734"/>
    </source>
</evidence>
<organism evidence="4 5">
    <name type="scientific">Pleurodeles waltl</name>
    <name type="common">Iberian ribbed newt</name>
    <dbReference type="NCBI Taxonomy" id="8319"/>
    <lineage>
        <taxon>Eukaryota</taxon>
        <taxon>Metazoa</taxon>
        <taxon>Chordata</taxon>
        <taxon>Craniata</taxon>
        <taxon>Vertebrata</taxon>
        <taxon>Euteleostomi</taxon>
        <taxon>Amphibia</taxon>
        <taxon>Batrachia</taxon>
        <taxon>Caudata</taxon>
        <taxon>Salamandroidea</taxon>
        <taxon>Salamandridae</taxon>
        <taxon>Pleurodelinae</taxon>
        <taxon>Pleurodeles</taxon>
    </lineage>
</organism>
<dbReference type="InterPro" id="IPR016186">
    <property type="entry name" value="C-type_lectin-like/link_sf"/>
</dbReference>
<dbReference type="AlphaFoldDB" id="A0AAV7P1J7"/>
<gene>
    <name evidence="4" type="ORF">NDU88_000686</name>
</gene>
<evidence type="ECO:0000313" key="5">
    <source>
        <dbReference type="Proteomes" id="UP001066276"/>
    </source>
</evidence>
<dbReference type="Gene3D" id="3.10.100.10">
    <property type="entry name" value="Mannose-Binding Protein A, subunit A"/>
    <property type="match status" value="1"/>
</dbReference>